<dbReference type="EMBL" id="NBSK02000002">
    <property type="protein sequence ID" value="KAJ0222161.1"/>
    <property type="molecule type" value="Genomic_DNA"/>
</dbReference>
<proteinExistence type="predicted"/>
<name>A0A9R1WGT1_LACSA</name>
<dbReference type="Pfam" id="PF17919">
    <property type="entry name" value="RT_RNaseH_2"/>
    <property type="match status" value="1"/>
</dbReference>
<dbReference type="InterPro" id="IPR041577">
    <property type="entry name" value="RT_RNaseH_2"/>
</dbReference>
<dbReference type="Gene3D" id="3.30.70.270">
    <property type="match status" value="1"/>
</dbReference>
<evidence type="ECO:0000313" key="2">
    <source>
        <dbReference type="EMBL" id="KAJ0222161.1"/>
    </source>
</evidence>
<dbReference type="Proteomes" id="UP000235145">
    <property type="component" value="Unassembled WGS sequence"/>
</dbReference>
<dbReference type="AlphaFoldDB" id="A0A9R1WGT1"/>
<dbReference type="InterPro" id="IPR043128">
    <property type="entry name" value="Rev_trsase/Diguanyl_cyclase"/>
</dbReference>
<feature type="domain" description="Reverse transcriptase/retrotransposon-derived protein RNase H-like" evidence="1">
    <location>
        <begin position="13"/>
        <end position="65"/>
    </location>
</feature>
<dbReference type="SUPFAM" id="SSF56672">
    <property type="entry name" value="DNA/RNA polymerases"/>
    <property type="match status" value="1"/>
</dbReference>
<sequence>MCQLLQKDVDFKFNEACKEAFNKLKELLTSTPIMQALNWDLPIEIMCDTSNYAIGVILVYSDHTNLKYLMTKKDANLRLIRWILLLQEFYLEIRDKSECKNLVADHLSCITSNETPIPLRDEFLVEHLFSLTQSIPWYVDIVNFLVTKRYPSTFTRAQKDQLKSDAKYYVWDQHYLRCVPQQEHQYILQFCQEFACGGHFESN</sequence>
<protein>
    <recommendedName>
        <fullName evidence="1">Reverse transcriptase/retrotransposon-derived protein RNase H-like domain-containing protein</fullName>
    </recommendedName>
</protein>
<evidence type="ECO:0000259" key="1">
    <source>
        <dbReference type="Pfam" id="PF17919"/>
    </source>
</evidence>
<dbReference type="PANTHER" id="PTHR34072:SF57">
    <property type="entry name" value="RNA-DIRECTED DNA POLYMERASE"/>
    <property type="match status" value="1"/>
</dbReference>
<dbReference type="InterPro" id="IPR043502">
    <property type="entry name" value="DNA/RNA_pol_sf"/>
</dbReference>
<gene>
    <name evidence="2" type="ORF">LSAT_V11C200081230</name>
</gene>
<accession>A0A9R1WGT1</accession>
<dbReference type="PANTHER" id="PTHR34072">
    <property type="entry name" value="ENZYMATIC POLYPROTEIN-RELATED"/>
    <property type="match status" value="1"/>
</dbReference>
<keyword evidence="3" id="KW-1185">Reference proteome</keyword>
<evidence type="ECO:0000313" key="3">
    <source>
        <dbReference type="Proteomes" id="UP000235145"/>
    </source>
</evidence>
<organism evidence="2 3">
    <name type="scientific">Lactuca sativa</name>
    <name type="common">Garden lettuce</name>
    <dbReference type="NCBI Taxonomy" id="4236"/>
    <lineage>
        <taxon>Eukaryota</taxon>
        <taxon>Viridiplantae</taxon>
        <taxon>Streptophyta</taxon>
        <taxon>Embryophyta</taxon>
        <taxon>Tracheophyta</taxon>
        <taxon>Spermatophyta</taxon>
        <taxon>Magnoliopsida</taxon>
        <taxon>eudicotyledons</taxon>
        <taxon>Gunneridae</taxon>
        <taxon>Pentapetalae</taxon>
        <taxon>asterids</taxon>
        <taxon>campanulids</taxon>
        <taxon>Asterales</taxon>
        <taxon>Asteraceae</taxon>
        <taxon>Cichorioideae</taxon>
        <taxon>Cichorieae</taxon>
        <taxon>Lactucinae</taxon>
        <taxon>Lactuca</taxon>
    </lineage>
</organism>
<comment type="caution">
    <text evidence="2">The sequence shown here is derived from an EMBL/GenBank/DDBJ whole genome shotgun (WGS) entry which is preliminary data.</text>
</comment>
<reference evidence="2 3" key="1">
    <citation type="journal article" date="2017" name="Nat. Commun.">
        <title>Genome assembly with in vitro proximity ligation data and whole-genome triplication in lettuce.</title>
        <authorList>
            <person name="Reyes-Chin-Wo S."/>
            <person name="Wang Z."/>
            <person name="Yang X."/>
            <person name="Kozik A."/>
            <person name="Arikit S."/>
            <person name="Song C."/>
            <person name="Xia L."/>
            <person name="Froenicke L."/>
            <person name="Lavelle D.O."/>
            <person name="Truco M.J."/>
            <person name="Xia R."/>
            <person name="Zhu S."/>
            <person name="Xu C."/>
            <person name="Xu H."/>
            <person name="Xu X."/>
            <person name="Cox K."/>
            <person name="Korf I."/>
            <person name="Meyers B.C."/>
            <person name="Michelmore R.W."/>
        </authorList>
    </citation>
    <scope>NUCLEOTIDE SEQUENCE [LARGE SCALE GENOMIC DNA]</scope>
    <source>
        <strain evidence="3">cv. Salinas</strain>
        <tissue evidence="2">Seedlings</tissue>
    </source>
</reference>